<evidence type="ECO:0000313" key="3">
    <source>
        <dbReference type="EMBL" id="SOC00204.1"/>
    </source>
</evidence>
<organism evidence="3 4">
    <name type="scientific">Rhodobacter maris</name>
    <dbReference type="NCBI Taxonomy" id="446682"/>
    <lineage>
        <taxon>Bacteria</taxon>
        <taxon>Pseudomonadati</taxon>
        <taxon>Pseudomonadota</taxon>
        <taxon>Alphaproteobacteria</taxon>
        <taxon>Rhodobacterales</taxon>
        <taxon>Rhodobacter group</taxon>
        <taxon>Rhodobacter</taxon>
    </lineage>
</organism>
<dbReference type="RefSeq" id="WP_097069168.1">
    <property type="nucleotide sequence ID" value="NZ_OBMT01000002.1"/>
</dbReference>
<evidence type="ECO:0000256" key="2">
    <source>
        <dbReference type="SAM" id="SignalP"/>
    </source>
</evidence>
<feature type="compositionally biased region" description="Acidic residues" evidence="1">
    <location>
        <begin position="89"/>
        <end position="100"/>
    </location>
</feature>
<protein>
    <submittedName>
        <fullName evidence="3">Uncharacterized protein</fullName>
    </submittedName>
</protein>
<dbReference type="EMBL" id="OBMT01000002">
    <property type="protein sequence ID" value="SOC00204.1"/>
    <property type="molecule type" value="Genomic_DNA"/>
</dbReference>
<feature type="chain" id="PRO_5012267421" evidence="2">
    <location>
        <begin position="25"/>
        <end position="152"/>
    </location>
</feature>
<name>A0A285S5L0_9RHOB</name>
<proteinExistence type="predicted"/>
<accession>A0A285S5L0</accession>
<dbReference type="AlphaFoldDB" id="A0A285S5L0"/>
<keyword evidence="4" id="KW-1185">Reference proteome</keyword>
<evidence type="ECO:0000313" key="4">
    <source>
        <dbReference type="Proteomes" id="UP000219111"/>
    </source>
</evidence>
<gene>
    <name evidence="3" type="ORF">SAMN05877831_102305</name>
</gene>
<dbReference type="Proteomes" id="UP000219111">
    <property type="component" value="Unassembled WGS sequence"/>
</dbReference>
<evidence type="ECO:0000256" key="1">
    <source>
        <dbReference type="SAM" id="MobiDB-lite"/>
    </source>
</evidence>
<reference evidence="4" key="1">
    <citation type="submission" date="2017-08" db="EMBL/GenBank/DDBJ databases">
        <authorList>
            <person name="Varghese N."/>
            <person name="Submissions S."/>
        </authorList>
    </citation>
    <scope>NUCLEOTIDE SEQUENCE [LARGE SCALE GENOMIC DNA]</scope>
    <source>
        <strain evidence="4">JA276</strain>
    </source>
</reference>
<keyword evidence="2" id="KW-0732">Signal</keyword>
<dbReference type="OrthoDB" id="8455168at2"/>
<feature type="signal peptide" evidence="2">
    <location>
        <begin position="1"/>
        <end position="24"/>
    </location>
</feature>
<feature type="region of interest" description="Disordered" evidence="1">
    <location>
        <begin position="84"/>
        <end position="152"/>
    </location>
</feature>
<sequence>MKSALPLFALAALATTSIFGALSAAPIDAALPGTAAQLSVPAPAPAPATETSANLLFANRPAPAPVTTSTAPVRLADGHGHGGWFFGMFDDDDDDDDDDDHGGRHGHHGDHDGRNCPPGATNCAQSPAAAGTTDAPANGLFTPGTKPQVQSN</sequence>